<dbReference type="Gene3D" id="3.90.1530.10">
    <property type="entry name" value="Conserved hypothetical protein from pyrococcus furiosus pfu- 392566-001, ParB domain"/>
    <property type="match status" value="1"/>
</dbReference>
<comment type="caution">
    <text evidence="1">The sequence shown here is derived from an EMBL/GenBank/DDBJ whole genome shotgun (WGS) entry which is preliminary data.</text>
</comment>
<organism evidence="1 2">
    <name type="scientific">Caballeronia glathei</name>
    <dbReference type="NCBI Taxonomy" id="60547"/>
    <lineage>
        <taxon>Bacteria</taxon>
        <taxon>Pseudomonadati</taxon>
        <taxon>Pseudomonadota</taxon>
        <taxon>Betaproteobacteria</taxon>
        <taxon>Burkholderiales</taxon>
        <taxon>Burkholderiaceae</taxon>
        <taxon>Caballeronia</taxon>
    </lineage>
</organism>
<dbReference type="Proteomes" id="UP000027466">
    <property type="component" value="Unassembled WGS sequence"/>
</dbReference>
<name>A0A069PDF1_9BURK</name>
<accession>A0A069PDF1</accession>
<evidence type="ECO:0000313" key="2">
    <source>
        <dbReference type="Proteomes" id="UP000027466"/>
    </source>
</evidence>
<evidence type="ECO:0000313" key="1">
    <source>
        <dbReference type="EMBL" id="KDR38615.1"/>
    </source>
</evidence>
<dbReference type="EMBL" id="JFHC01000082">
    <property type="protein sequence ID" value="KDR38615.1"/>
    <property type="molecule type" value="Genomic_DNA"/>
</dbReference>
<dbReference type="SUPFAM" id="SSF110849">
    <property type="entry name" value="ParB/Sulfiredoxin"/>
    <property type="match status" value="1"/>
</dbReference>
<sequence length="198" mass="21726">MNTTLMVRIDGVKPTQGALGLEHVREKMAMTGEHSADTLPSFLRDHALRAVRGPGGSLHVIDHHHWARAWYELGFREAPVCVDCDFSALPPDEFIEAMNARGWFHPYDERGRPTSVERLPGTIAAMPDDPYLSIAAFARMAGVFEDPPEFNAKFAWADFFRTRVSGDFGTISGFAKALAQAIATSSDAAARRLPGLIA</sequence>
<dbReference type="AlphaFoldDB" id="A0A069PDF1"/>
<dbReference type="RefSeq" id="WP_035942614.1">
    <property type="nucleotide sequence ID" value="NZ_CADFFX010000046.1"/>
</dbReference>
<proteinExistence type="predicted"/>
<dbReference type="InterPro" id="IPR036086">
    <property type="entry name" value="ParB/Sulfiredoxin_sf"/>
</dbReference>
<protein>
    <submittedName>
        <fullName evidence="1">Chromosomal partitioning protein ParB</fullName>
    </submittedName>
</protein>
<dbReference type="Gene3D" id="1.10.8.10">
    <property type="entry name" value="DNA helicase RuvA subunit, C-terminal domain"/>
    <property type="match status" value="1"/>
</dbReference>
<keyword evidence="2" id="KW-1185">Reference proteome</keyword>
<dbReference type="CDD" id="cd16390">
    <property type="entry name" value="ParB_N_Srx_like"/>
    <property type="match status" value="1"/>
</dbReference>
<gene>
    <name evidence="1" type="ORF">BG61_39025</name>
</gene>
<dbReference type="InterPro" id="IPR014956">
    <property type="entry name" value="ParBc_2"/>
</dbReference>
<reference evidence="1 2" key="1">
    <citation type="submission" date="2014-03" db="EMBL/GenBank/DDBJ databases">
        <title>Draft Genome Sequences of Four Burkholderia Strains.</title>
        <authorList>
            <person name="Liu X.Y."/>
            <person name="Li C.X."/>
            <person name="Xu J.H."/>
        </authorList>
    </citation>
    <scope>NUCLEOTIDE SEQUENCE [LARGE SCALE GENOMIC DNA]</scope>
    <source>
        <strain evidence="1 2">DSM 50014</strain>
    </source>
</reference>
<dbReference type="Pfam" id="PF08857">
    <property type="entry name" value="ParBc_2"/>
    <property type="match status" value="1"/>
</dbReference>